<protein>
    <recommendedName>
        <fullName evidence="6">Ribosomal RNA small subunit methyltransferase G</fullName>
        <ecNumber evidence="6">2.1.1.170</ecNumber>
    </recommendedName>
    <alternativeName>
        <fullName evidence="6">16S rRNA 7-methylguanosine methyltransferase</fullName>
        <shortName evidence="6">16S rRNA m7G methyltransferase</shortName>
    </alternativeName>
</protein>
<comment type="subcellular location">
    <subcellularLocation>
        <location evidence="6">Cytoplasm</location>
    </subcellularLocation>
</comment>
<dbReference type="InterPro" id="IPR003682">
    <property type="entry name" value="rRNA_ssu_MeTfrase_G"/>
</dbReference>
<evidence type="ECO:0000256" key="4">
    <source>
        <dbReference type="ARBA" id="ARBA00022679"/>
    </source>
</evidence>
<feature type="binding site" evidence="6">
    <location>
        <position position="81"/>
    </location>
    <ligand>
        <name>S-adenosyl-L-methionine</name>
        <dbReference type="ChEBI" id="CHEBI:59789"/>
    </ligand>
</feature>
<reference evidence="7 8" key="1">
    <citation type="submission" date="2020-03" db="EMBL/GenBank/DDBJ databases">
        <title>Genomic Encyclopedia of Type Strains, Phase IV (KMG-IV): sequencing the most valuable type-strain genomes for metagenomic binning, comparative biology and taxonomic classification.</title>
        <authorList>
            <person name="Goeker M."/>
        </authorList>
    </citation>
    <scope>NUCLEOTIDE SEQUENCE [LARGE SCALE GENOMIC DNA]</scope>
    <source>
        <strain evidence="7 8">DSM 103870</strain>
    </source>
</reference>
<evidence type="ECO:0000313" key="7">
    <source>
        <dbReference type="EMBL" id="NIJ58383.1"/>
    </source>
</evidence>
<keyword evidence="8" id="KW-1185">Reference proteome</keyword>
<proteinExistence type="inferred from homology"/>
<dbReference type="EC" id="2.1.1.170" evidence="6"/>
<keyword evidence="1 6" id="KW-0963">Cytoplasm</keyword>
<organism evidence="7 8">
    <name type="scientific">Pseudochelatococcus lubricantis</name>
    <dbReference type="NCBI Taxonomy" id="1538102"/>
    <lineage>
        <taxon>Bacteria</taxon>
        <taxon>Pseudomonadati</taxon>
        <taxon>Pseudomonadota</taxon>
        <taxon>Alphaproteobacteria</taxon>
        <taxon>Hyphomicrobiales</taxon>
        <taxon>Chelatococcaceae</taxon>
        <taxon>Pseudochelatococcus</taxon>
    </lineage>
</organism>
<dbReference type="RefSeq" id="WP_166952432.1">
    <property type="nucleotide sequence ID" value="NZ_JAASQI010000004.1"/>
</dbReference>
<comment type="function">
    <text evidence="6">Specifically methylates the N7 position of guanine in position 527 of 16S rRNA.</text>
</comment>
<dbReference type="EMBL" id="JAASQI010000004">
    <property type="protein sequence ID" value="NIJ58383.1"/>
    <property type="molecule type" value="Genomic_DNA"/>
</dbReference>
<evidence type="ECO:0000256" key="1">
    <source>
        <dbReference type="ARBA" id="ARBA00022490"/>
    </source>
</evidence>
<dbReference type="SUPFAM" id="SSF53335">
    <property type="entry name" value="S-adenosyl-L-methionine-dependent methyltransferases"/>
    <property type="match status" value="1"/>
</dbReference>
<evidence type="ECO:0000256" key="5">
    <source>
        <dbReference type="ARBA" id="ARBA00022691"/>
    </source>
</evidence>
<gene>
    <name evidence="6" type="primary">rsmG</name>
    <name evidence="7" type="ORF">FHS82_002225</name>
</gene>
<comment type="caution">
    <text evidence="7">The sequence shown here is derived from an EMBL/GenBank/DDBJ whole genome shotgun (WGS) entry which is preliminary data.</text>
</comment>
<dbReference type="InterPro" id="IPR029063">
    <property type="entry name" value="SAM-dependent_MTases_sf"/>
</dbReference>
<feature type="binding site" evidence="6">
    <location>
        <position position="152"/>
    </location>
    <ligand>
        <name>S-adenosyl-L-methionine</name>
        <dbReference type="ChEBI" id="CHEBI:59789"/>
    </ligand>
</feature>
<keyword evidence="2 6" id="KW-0698">rRNA processing</keyword>
<dbReference type="PIRSF" id="PIRSF003078">
    <property type="entry name" value="GidB"/>
    <property type="match status" value="1"/>
</dbReference>
<accession>A0ABX0UZJ4</accession>
<dbReference type="PANTHER" id="PTHR31760:SF0">
    <property type="entry name" value="S-ADENOSYL-L-METHIONINE-DEPENDENT METHYLTRANSFERASES SUPERFAMILY PROTEIN"/>
    <property type="match status" value="1"/>
</dbReference>
<sequence length="226" mass="24629">MISSSDLSSPDADRLETLTAFSVSRETSDRLTILVQELRRWQAVKNLVGAGTLANVWTRHIADSLQLIRHAPDARHWLDLGSGAGFPGIVLGILLRERGEGHIDLVESNGRKCTFLRHAIRATGASAAVHQGRIADILPILGGAPVDAVTARALAPLAELLDMTKDLLRNGATGVFPKGQDWESELTEARKYWRITVDALPSLVDSRGRILVVRELQEVDGGHGRR</sequence>
<dbReference type="Pfam" id="PF02527">
    <property type="entry name" value="GidB"/>
    <property type="match status" value="1"/>
</dbReference>
<evidence type="ECO:0000256" key="3">
    <source>
        <dbReference type="ARBA" id="ARBA00022603"/>
    </source>
</evidence>
<keyword evidence="3 6" id="KW-0489">Methyltransferase</keyword>
<keyword evidence="4 6" id="KW-0808">Transferase</keyword>
<dbReference type="GO" id="GO:0008168">
    <property type="term" value="F:methyltransferase activity"/>
    <property type="evidence" value="ECO:0007669"/>
    <property type="project" value="UniProtKB-KW"/>
</dbReference>
<comment type="caution">
    <text evidence="6">Lacks conserved residue(s) required for the propagation of feature annotation.</text>
</comment>
<dbReference type="Proteomes" id="UP001429580">
    <property type="component" value="Unassembled WGS sequence"/>
</dbReference>
<dbReference type="HAMAP" id="MF_00074">
    <property type="entry name" value="16SrRNA_methyltr_G"/>
    <property type="match status" value="1"/>
</dbReference>
<evidence type="ECO:0000313" key="8">
    <source>
        <dbReference type="Proteomes" id="UP001429580"/>
    </source>
</evidence>
<keyword evidence="5 6" id="KW-0949">S-adenosyl-L-methionine</keyword>
<comment type="similarity">
    <text evidence="6">Belongs to the methyltransferase superfamily. RNA methyltransferase RsmG family.</text>
</comment>
<dbReference type="Gene3D" id="3.40.50.150">
    <property type="entry name" value="Vaccinia Virus protein VP39"/>
    <property type="match status" value="1"/>
</dbReference>
<evidence type="ECO:0000256" key="6">
    <source>
        <dbReference type="HAMAP-Rule" id="MF_00074"/>
    </source>
</evidence>
<evidence type="ECO:0000256" key="2">
    <source>
        <dbReference type="ARBA" id="ARBA00022552"/>
    </source>
</evidence>
<name>A0ABX0UZJ4_9HYPH</name>
<dbReference type="PANTHER" id="PTHR31760">
    <property type="entry name" value="S-ADENOSYL-L-METHIONINE-DEPENDENT METHYLTRANSFERASES SUPERFAMILY PROTEIN"/>
    <property type="match status" value="1"/>
</dbReference>
<feature type="binding site" evidence="6">
    <location>
        <position position="86"/>
    </location>
    <ligand>
        <name>S-adenosyl-L-methionine</name>
        <dbReference type="ChEBI" id="CHEBI:59789"/>
    </ligand>
</feature>
<dbReference type="GO" id="GO:0032259">
    <property type="term" value="P:methylation"/>
    <property type="evidence" value="ECO:0007669"/>
    <property type="project" value="UniProtKB-KW"/>
</dbReference>
<dbReference type="NCBIfam" id="TIGR00138">
    <property type="entry name" value="rsmG_gidB"/>
    <property type="match status" value="1"/>
</dbReference>
<comment type="catalytic activity">
    <reaction evidence="6">
        <text>guanosine(527) in 16S rRNA + S-adenosyl-L-methionine = N(7)-methylguanosine(527) in 16S rRNA + S-adenosyl-L-homocysteine</text>
        <dbReference type="Rhea" id="RHEA:42732"/>
        <dbReference type="Rhea" id="RHEA-COMP:10209"/>
        <dbReference type="Rhea" id="RHEA-COMP:10210"/>
        <dbReference type="ChEBI" id="CHEBI:57856"/>
        <dbReference type="ChEBI" id="CHEBI:59789"/>
        <dbReference type="ChEBI" id="CHEBI:74269"/>
        <dbReference type="ChEBI" id="CHEBI:74480"/>
        <dbReference type="EC" id="2.1.1.170"/>
    </reaction>
</comment>